<reference evidence="9 10" key="1">
    <citation type="submission" date="2021-06" db="EMBL/GenBank/DDBJ databases">
        <title>Gemonas diversity in paddy soil.</title>
        <authorList>
            <person name="Liu G."/>
        </authorList>
    </citation>
    <scope>NUCLEOTIDE SEQUENCE [LARGE SCALE GENOMIC DNA]</scope>
    <source>
        <strain evidence="9 10">RG10</strain>
    </source>
</reference>
<evidence type="ECO:0000259" key="8">
    <source>
        <dbReference type="PROSITE" id="PS51826"/>
    </source>
</evidence>
<dbReference type="EC" id="2.3.1.-" evidence="5"/>
<keyword evidence="10" id="KW-1185">Reference proteome</keyword>
<dbReference type="EMBL" id="CP076723">
    <property type="protein sequence ID" value="QWV93899.1"/>
    <property type="molecule type" value="Genomic_DNA"/>
</dbReference>
<dbReference type="Pfam" id="PF02817">
    <property type="entry name" value="E3_binding"/>
    <property type="match status" value="1"/>
</dbReference>
<dbReference type="CDD" id="cd06849">
    <property type="entry name" value="lipoyl_domain"/>
    <property type="match status" value="1"/>
</dbReference>
<keyword evidence="4 5" id="KW-0012">Acyltransferase</keyword>
<evidence type="ECO:0000313" key="9">
    <source>
        <dbReference type="EMBL" id="QWV93899.1"/>
    </source>
</evidence>
<dbReference type="InterPro" id="IPR003016">
    <property type="entry name" value="2-oxoA_DH_lipoyl-BS"/>
</dbReference>
<protein>
    <recommendedName>
        <fullName evidence="5">Dihydrolipoamide acetyltransferase component of pyruvate dehydrogenase complex</fullName>
        <ecNumber evidence="5">2.3.1.-</ecNumber>
    </recommendedName>
</protein>
<name>A0ABX8J8H8_9BACT</name>
<dbReference type="PROSITE" id="PS00189">
    <property type="entry name" value="LIPOYL"/>
    <property type="match status" value="1"/>
</dbReference>
<dbReference type="PROSITE" id="PS50968">
    <property type="entry name" value="BIOTINYL_LIPOYL"/>
    <property type="match status" value="1"/>
</dbReference>
<dbReference type="InterPro" id="IPR000089">
    <property type="entry name" value="Biotin_lipoyl"/>
</dbReference>
<evidence type="ECO:0000259" key="7">
    <source>
        <dbReference type="PROSITE" id="PS50968"/>
    </source>
</evidence>
<feature type="domain" description="Lipoyl-binding" evidence="7">
    <location>
        <begin position="2"/>
        <end position="77"/>
    </location>
</feature>
<comment type="subunit">
    <text evidence="2">Forms a 24-polypeptide structural core with octahedral symmetry.</text>
</comment>
<dbReference type="InterPro" id="IPR050743">
    <property type="entry name" value="2-oxoacid_DH_E2_comp"/>
</dbReference>
<dbReference type="InterPro" id="IPR001078">
    <property type="entry name" value="2-oxoacid_DH_actylTfrase"/>
</dbReference>
<dbReference type="PANTHER" id="PTHR43178:SF5">
    <property type="entry name" value="LIPOAMIDE ACYLTRANSFERASE COMPONENT OF BRANCHED-CHAIN ALPHA-KETO ACID DEHYDROGENASE COMPLEX, MITOCHONDRIAL"/>
    <property type="match status" value="1"/>
</dbReference>
<dbReference type="Pfam" id="PF00364">
    <property type="entry name" value="Biotin_lipoyl"/>
    <property type="match status" value="1"/>
</dbReference>
<evidence type="ECO:0000256" key="2">
    <source>
        <dbReference type="ARBA" id="ARBA00011484"/>
    </source>
</evidence>
<dbReference type="RefSeq" id="WP_216800634.1">
    <property type="nucleotide sequence ID" value="NZ_CP076723.1"/>
</dbReference>
<comment type="cofactor">
    <cofactor evidence="1 5">
        <name>(R)-lipoate</name>
        <dbReference type="ChEBI" id="CHEBI:83088"/>
    </cofactor>
</comment>
<keyword evidence="3 5" id="KW-0808">Transferase</keyword>
<proteinExistence type="inferred from homology"/>
<evidence type="ECO:0000256" key="3">
    <source>
        <dbReference type="ARBA" id="ARBA00022679"/>
    </source>
</evidence>
<gene>
    <name evidence="9" type="ORF">KP004_01510</name>
</gene>
<feature type="domain" description="Peripheral subunit-binding (PSBD)" evidence="8">
    <location>
        <begin position="162"/>
        <end position="199"/>
    </location>
</feature>
<dbReference type="PROSITE" id="PS51826">
    <property type="entry name" value="PSBD"/>
    <property type="match status" value="1"/>
</dbReference>
<comment type="similarity">
    <text evidence="5">Belongs to the 2-oxoacid dehydrogenase family.</text>
</comment>
<feature type="compositionally biased region" description="Low complexity" evidence="6">
    <location>
        <begin position="90"/>
        <end position="117"/>
    </location>
</feature>
<evidence type="ECO:0000256" key="5">
    <source>
        <dbReference type="RuleBase" id="RU003423"/>
    </source>
</evidence>
<organism evidence="9 10">
    <name type="scientific">Geomonas oryzisoli</name>
    <dbReference type="NCBI Taxonomy" id="2847992"/>
    <lineage>
        <taxon>Bacteria</taxon>
        <taxon>Pseudomonadati</taxon>
        <taxon>Thermodesulfobacteriota</taxon>
        <taxon>Desulfuromonadia</taxon>
        <taxon>Geobacterales</taxon>
        <taxon>Geobacteraceae</taxon>
        <taxon>Geomonas</taxon>
    </lineage>
</organism>
<keyword evidence="5" id="KW-0450">Lipoyl</keyword>
<evidence type="ECO:0000256" key="4">
    <source>
        <dbReference type="ARBA" id="ARBA00023315"/>
    </source>
</evidence>
<dbReference type="Pfam" id="PF00198">
    <property type="entry name" value="2-oxoacid_dh"/>
    <property type="match status" value="1"/>
</dbReference>
<evidence type="ECO:0000256" key="6">
    <source>
        <dbReference type="SAM" id="MobiDB-lite"/>
    </source>
</evidence>
<accession>A0ABX8J8H8</accession>
<evidence type="ECO:0000256" key="1">
    <source>
        <dbReference type="ARBA" id="ARBA00001938"/>
    </source>
</evidence>
<evidence type="ECO:0000313" key="10">
    <source>
        <dbReference type="Proteomes" id="UP000683557"/>
    </source>
</evidence>
<dbReference type="Proteomes" id="UP000683557">
    <property type="component" value="Chromosome"/>
</dbReference>
<dbReference type="PANTHER" id="PTHR43178">
    <property type="entry name" value="DIHYDROLIPOAMIDE ACETYLTRANSFERASE COMPONENT OF PYRUVATE DEHYDROGENASE COMPLEX"/>
    <property type="match status" value="1"/>
</dbReference>
<dbReference type="InterPro" id="IPR004167">
    <property type="entry name" value="PSBD"/>
</dbReference>
<sequence length="443" mass="48270">MAFDFKLPDLGEGIAEVELRRWLVAEGDEVREHQPLLEVETDKAVVEVPSPRSGVVSGLRHEEGETVKVGETLLSLAERQAEPASQALSQAQGEPEQQARPQPAPQAQAQAQAPRPASVGIVGSLPEAEEEPHPVTAGMAGEPAVPVPAAKAAAGSGEFDGLATPMVRKLARERGIDLRSIKGSGPRGCIRPEDLERQLPAAAKVMGGAGAEERVPLRGLRRTIARNVAASQRTTAFVTSMEEVDITDIFEMRIREQGEVESRGTHLTFLPFFMKAVQHALKEHPLLNASIDDEAQELVLKRHYHFGIAVDTPEGLMVPVIRDVDKKSIIELAQAIQELGRKARERKIALDELKGSSFTITNYGHFGGTFATPIINWPDVAIMGFGRIVERPWVHRGQIAIRKILPLSLTFDHRATDGADAARFLGKVLRYLEDPALLFLDCG</sequence>
<feature type="region of interest" description="Disordered" evidence="6">
    <location>
        <begin position="79"/>
        <end position="117"/>
    </location>
</feature>